<dbReference type="RefSeq" id="WP_068142795.1">
    <property type="nucleotide sequence ID" value="NZ_CP042914.1"/>
</dbReference>
<dbReference type="AlphaFoldDB" id="A0A5B9QHW5"/>
<proteinExistence type="predicted"/>
<accession>A0A5B9QHW5</accession>
<evidence type="ECO:0000313" key="2">
    <source>
        <dbReference type="Proteomes" id="UP000325286"/>
    </source>
</evidence>
<reference evidence="1 2" key="1">
    <citation type="submission" date="2019-08" db="EMBL/GenBank/DDBJ databases">
        <title>Deep-cultivation of Planctomycetes and their phenomic and genomic characterization uncovers novel biology.</title>
        <authorList>
            <person name="Wiegand S."/>
            <person name="Jogler M."/>
            <person name="Boedeker C."/>
            <person name="Pinto D."/>
            <person name="Vollmers J."/>
            <person name="Rivas-Marin E."/>
            <person name="Kohn T."/>
            <person name="Peeters S.H."/>
            <person name="Heuer A."/>
            <person name="Rast P."/>
            <person name="Oberbeckmann S."/>
            <person name="Bunk B."/>
            <person name="Jeske O."/>
            <person name="Meyerdierks A."/>
            <person name="Storesund J.E."/>
            <person name="Kallscheuer N."/>
            <person name="Luecker S."/>
            <person name="Lage O.M."/>
            <person name="Pohl T."/>
            <person name="Merkel B.J."/>
            <person name="Hornburger P."/>
            <person name="Mueller R.-W."/>
            <person name="Bruemmer F."/>
            <person name="Labrenz M."/>
            <person name="Spormann A.M."/>
            <person name="Op den Camp H."/>
            <person name="Overmann J."/>
            <person name="Amann R."/>
            <person name="Jetten M.S.M."/>
            <person name="Mascher T."/>
            <person name="Medema M.H."/>
            <person name="Devos D.P."/>
            <person name="Kaster A.-K."/>
            <person name="Ovreas L."/>
            <person name="Rohde M."/>
            <person name="Galperin M.Y."/>
            <person name="Jogler C."/>
        </authorList>
    </citation>
    <scope>NUCLEOTIDE SEQUENCE [LARGE SCALE GENOMIC DNA]</scope>
    <source>
        <strain evidence="1 2">UC8</strain>
    </source>
</reference>
<sequence length="220" mass="23233">MADSILPVGEAAAVQQIEVVNRRGLGLVAQFAWVDDRFRHTIGMFAPGTPQNAAPQVLLASDSADGDAGGGDSEAWPADPPLQQLSVEPIGADASDAVLAVGQAGCGHWSSSVEAILRDEQPTLKFDIACRFSKPADYLGSQYRLADPRLSLQPQGENLLLALADHRLQLAAVAPATAAVEATALAWQLDAEGQRLRLSVPDTGGSTPRTVRWQFTITLS</sequence>
<keyword evidence="2" id="KW-1185">Reference proteome</keyword>
<dbReference type="OrthoDB" id="273982at2"/>
<name>A0A5B9QHW5_9BACT</name>
<dbReference type="Proteomes" id="UP000325286">
    <property type="component" value="Chromosome"/>
</dbReference>
<protein>
    <submittedName>
        <fullName evidence="1">Uncharacterized protein</fullName>
    </submittedName>
</protein>
<dbReference type="KEGG" id="rul:UC8_06750"/>
<evidence type="ECO:0000313" key="1">
    <source>
        <dbReference type="EMBL" id="QEG38717.1"/>
    </source>
</evidence>
<dbReference type="EMBL" id="CP042914">
    <property type="protein sequence ID" value="QEG38717.1"/>
    <property type="molecule type" value="Genomic_DNA"/>
</dbReference>
<organism evidence="1 2">
    <name type="scientific">Roseimaritima ulvae</name>
    <dbReference type="NCBI Taxonomy" id="980254"/>
    <lineage>
        <taxon>Bacteria</taxon>
        <taxon>Pseudomonadati</taxon>
        <taxon>Planctomycetota</taxon>
        <taxon>Planctomycetia</taxon>
        <taxon>Pirellulales</taxon>
        <taxon>Pirellulaceae</taxon>
        <taxon>Roseimaritima</taxon>
    </lineage>
</organism>
<gene>
    <name evidence="1" type="ORF">UC8_06750</name>
</gene>